<gene>
    <name evidence="3" type="ORF">HNR19_000272</name>
</gene>
<proteinExistence type="predicted"/>
<evidence type="ECO:0000313" key="3">
    <source>
        <dbReference type="EMBL" id="NYI99573.1"/>
    </source>
</evidence>
<dbReference type="RefSeq" id="WP_179666205.1">
    <property type="nucleotide sequence ID" value="NZ_JACCFP010000001.1"/>
</dbReference>
<comment type="caution">
    <text evidence="3">The sequence shown here is derived from an EMBL/GenBank/DDBJ whole genome shotgun (WGS) entry which is preliminary data.</text>
</comment>
<feature type="region of interest" description="Disordered" evidence="1">
    <location>
        <begin position="79"/>
        <end position="100"/>
    </location>
</feature>
<dbReference type="AlphaFoldDB" id="A0A853BWX6"/>
<reference evidence="3 4" key="1">
    <citation type="submission" date="2020-07" db="EMBL/GenBank/DDBJ databases">
        <title>Sequencing the genomes of 1000 actinobacteria strains.</title>
        <authorList>
            <person name="Klenk H.-P."/>
        </authorList>
    </citation>
    <scope>NUCLEOTIDE SEQUENCE [LARGE SCALE GENOMIC DNA]</scope>
    <source>
        <strain evidence="3 4">DSM 103833</strain>
    </source>
</reference>
<accession>A0A853BWX6</accession>
<protein>
    <submittedName>
        <fullName evidence="3">Uncharacterized protein</fullName>
    </submittedName>
</protein>
<name>A0A853BWX6_9ACTN</name>
<evidence type="ECO:0000313" key="4">
    <source>
        <dbReference type="Proteomes" id="UP000530424"/>
    </source>
</evidence>
<organism evidence="3 4">
    <name type="scientific">Nocardioides thalensis</name>
    <dbReference type="NCBI Taxonomy" id="1914755"/>
    <lineage>
        <taxon>Bacteria</taxon>
        <taxon>Bacillati</taxon>
        <taxon>Actinomycetota</taxon>
        <taxon>Actinomycetes</taxon>
        <taxon>Propionibacteriales</taxon>
        <taxon>Nocardioidaceae</taxon>
        <taxon>Nocardioides</taxon>
    </lineage>
</organism>
<sequence>MASTHAPGTAHYATDRRISTETKASFKTTEFVFYILAVIGLLIASAVADSGSDFGTQEVWFYITLLTIGYMVSRGLAKSGSREHFDDSTGANSGRGHDHR</sequence>
<evidence type="ECO:0000256" key="2">
    <source>
        <dbReference type="SAM" id="Phobius"/>
    </source>
</evidence>
<evidence type="ECO:0000256" key="1">
    <source>
        <dbReference type="SAM" id="MobiDB-lite"/>
    </source>
</evidence>
<feature type="transmembrane region" description="Helical" evidence="2">
    <location>
        <begin position="60"/>
        <end position="77"/>
    </location>
</feature>
<dbReference type="EMBL" id="JACCFP010000001">
    <property type="protein sequence ID" value="NYI99573.1"/>
    <property type="molecule type" value="Genomic_DNA"/>
</dbReference>
<keyword evidence="2" id="KW-0812">Transmembrane</keyword>
<keyword evidence="4" id="KW-1185">Reference proteome</keyword>
<dbReference type="Proteomes" id="UP000530424">
    <property type="component" value="Unassembled WGS sequence"/>
</dbReference>
<keyword evidence="2" id="KW-0472">Membrane</keyword>
<keyword evidence="2" id="KW-1133">Transmembrane helix</keyword>
<feature type="transmembrane region" description="Helical" evidence="2">
    <location>
        <begin position="31"/>
        <end position="48"/>
    </location>
</feature>